<name>A0A4S4KFP4_9APHY</name>
<dbReference type="Proteomes" id="UP000309038">
    <property type="component" value="Unassembled WGS sequence"/>
</dbReference>
<reference evidence="2 3" key="1">
    <citation type="submission" date="2019-02" db="EMBL/GenBank/DDBJ databases">
        <title>Genome sequencing of the rare red list fungi Phlebia centrifuga.</title>
        <authorList>
            <person name="Buettner E."/>
            <person name="Kellner H."/>
        </authorList>
    </citation>
    <scope>NUCLEOTIDE SEQUENCE [LARGE SCALE GENOMIC DNA]</scope>
    <source>
        <strain evidence="2 3">DSM 108282</strain>
    </source>
</reference>
<accession>A0A4S4KFP4</accession>
<keyword evidence="3" id="KW-1185">Reference proteome</keyword>
<dbReference type="EMBL" id="SGPJ01000338">
    <property type="protein sequence ID" value="THG95289.1"/>
    <property type="molecule type" value="Genomic_DNA"/>
</dbReference>
<feature type="region of interest" description="Disordered" evidence="1">
    <location>
        <begin position="179"/>
        <end position="278"/>
    </location>
</feature>
<protein>
    <submittedName>
        <fullName evidence="2">Uncharacterized protein</fullName>
    </submittedName>
</protein>
<organism evidence="2 3">
    <name type="scientific">Hermanssonia centrifuga</name>
    <dbReference type="NCBI Taxonomy" id="98765"/>
    <lineage>
        <taxon>Eukaryota</taxon>
        <taxon>Fungi</taxon>
        <taxon>Dikarya</taxon>
        <taxon>Basidiomycota</taxon>
        <taxon>Agaricomycotina</taxon>
        <taxon>Agaricomycetes</taxon>
        <taxon>Polyporales</taxon>
        <taxon>Meruliaceae</taxon>
        <taxon>Hermanssonia</taxon>
    </lineage>
</organism>
<evidence type="ECO:0000313" key="3">
    <source>
        <dbReference type="Proteomes" id="UP000309038"/>
    </source>
</evidence>
<feature type="compositionally biased region" description="Low complexity" evidence="1">
    <location>
        <begin position="226"/>
        <end position="244"/>
    </location>
</feature>
<dbReference type="AlphaFoldDB" id="A0A4S4KFP4"/>
<evidence type="ECO:0000256" key="1">
    <source>
        <dbReference type="SAM" id="MobiDB-lite"/>
    </source>
</evidence>
<proteinExistence type="predicted"/>
<evidence type="ECO:0000313" key="2">
    <source>
        <dbReference type="EMBL" id="THG95289.1"/>
    </source>
</evidence>
<feature type="compositionally biased region" description="Basic and acidic residues" evidence="1">
    <location>
        <begin position="245"/>
        <end position="255"/>
    </location>
</feature>
<gene>
    <name evidence="2" type="ORF">EW026_g6333</name>
</gene>
<comment type="caution">
    <text evidence="2">The sequence shown here is derived from an EMBL/GenBank/DDBJ whole genome shotgun (WGS) entry which is preliminary data.</text>
</comment>
<feature type="region of interest" description="Disordered" evidence="1">
    <location>
        <begin position="45"/>
        <end position="68"/>
    </location>
</feature>
<sequence length="438" mass="47596">MFSANASPAPVATATTPRESVFSVSGLPITHSQTGPSVIHIPATAPAPKKPSRPFIKIPPANPQTTRPATKMKTNKVVSTDKPLASRKFTDAGKMSLFATGWSVDKAIKKLASIPHFNSKGEYIVPQFLPSFSEWRQESNMQPQISGQSLIPPESSPFFQGTHSRQIIPMDCTPTSASIDLPNPHPTLTPPSTSLETPPHPTSTKRLTLRIPSRSKPCSPVMDDMTSSPTLVPASSSVLSPSVPDVRKEHRKTYDPWDSDLSELTPLEDSSSESEDETPLLHISYKKLKLTFKGVPVASVEPSRKEADMNINVNLPLPKVLPVLIAEPGERFPLYQTFDYLIEGFRSRLAGFLAAQQHYLMFKLAHACNANETKSNITDGVTGRDNVEDTTDVDANQLVAFAFDGEFSIVADPVGGQVGSRIQTVQMKLGTSLGIAFE</sequence>